<dbReference type="AlphaFoldDB" id="A0A316AUG3"/>
<protein>
    <recommendedName>
        <fullName evidence="3">Methane monooxygenase PmoA-like</fullName>
    </recommendedName>
</protein>
<evidence type="ECO:0000313" key="1">
    <source>
        <dbReference type="EMBL" id="PWJ60330.1"/>
    </source>
</evidence>
<comment type="caution">
    <text evidence="1">The sequence shown here is derived from an EMBL/GenBank/DDBJ whole genome shotgun (WGS) entry which is preliminary data.</text>
</comment>
<sequence>MKHSEGSFGHDLDFLQKHQDTILLQAADNPKAMVAVAPDYQGRVMTSTAGGKEGNSYGWINYELIASGALGPHMNAFGGEDRLWLSPEGGQFSLYFAPGSSFDFEHWQTPPVIDSEPFERLERNDEMASFSKRAALKNHSGTPFDIEIYRKVRILNHKDIQNTFTLANLANLEVVGYESTNALTNHGADWAPSTGAIGIWILGMFKPSATTTIIVPFDGNIQNGLTADYFGPIPSDRLVVAEKALFLRADGQYRSKIGLSPSLAHPIVGSYDRQQGLLTIVTYDLDKNGAYLKSTWEHHTHPYAGDVLNAYNDGPLEDGSQMGPFYELESSSAAHFLNKGERLSHRHRTYHFSGAHALLEPIAQRYLQVSLSSLPF</sequence>
<dbReference type="OrthoDB" id="1113889at2"/>
<organism evidence="1 2">
    <name type="scientific">Dyadobacter jejuensis</name>
    <dbReference type="NCBI Taxonomy" id="1082580"/>
    <lineage>
        <taxon>Bacteria</taxon>
        <taxon>Pseudomonadati</taxon>
        <taxon>Bacteroidota</taxon>
        <taxon>Cytophagia</taxon>
        <taxon>Cytophagales</taxon>
        <taxon>Spirosomataceae</taxon>
        <taxon>Dyadobacter</taxon>
    </lineage>
</organism>
<gene>
    <name evidence="1" type="ORF">CLV98_101511</name>
</gene>
<keyword evidence="2" id="KW-1185">Reference proteome</keyword>
<evidence type="ECO:0000313" key="2">
    <source>
        <dbReference type="Proteomes" id="UP000245880"/>
    </source>
</evidence>
<accession>A0A316AUG3</accession>
<proteinExistence type="predicted"/>
<name>A0A316AUG3_9BACT</name>
<dbReference type="EMBL" id="QGDT01000001">
    <property type="protein sequence ID" value="PWJ60330.1"/>
    <property type="molecule type" value="Genomic_DNA"/>
</dbReference>
<dbReference type="Pfam" id="PF20583">
    <property type="entry name" value="DUF6786"/>
    <property type="match status" value="1"/>
</dbReference>
<reference evidence="1 2" key="1">
    <citation type="submission" date="2018-03" db="EMBL/GenBank/DDBJ databases">
        <title>Genomic Encyclopedia of Archaeal and Bacterial Type Strains, Phase II (KMG-II): from individual species to whole genera.</title>
        <authorList>
            <person name="Goeker M."/>
        </authorList>
    </citation>
    <scope>NUCLEOTIDE SEQUENCE [LARGE SCALE GENOMIC DNA]</scope>
    <source>
        <strain evidence="1 2">DSM 100346</strain>
    </source>
</reference>
<dbReference type="InterPro" id="IPR046713">
    <property type="entry name" value="DUF6786"/>
</dbReference>
<dbReference type="Proteomes" id="UP000245880">
    <property type="component" value="Unassembled WGS sequence"/>
</dbReference>
<evidence type="ECO:0008006" key="3">
    <source>
        <dbReference type="Google" id="ProtNLM"/>
    </source>
</evidence>
<dbReference type="RefSeq" id="WP_109672500.1">
    <property type="nucleotide sequence ID" value="NZ_QGDT01000001.1"/>
</dbReference>